<dbReference type="InterPro" id="IPR031636">
    <property type="entry name" value="PknG_TPR"/>
</dbReference>
<reference evidence="11 12" key="2">
    <citation type="submission" date="2019-09" db="EMBL/GenBank/DDBJ databases">
        <authorList>
            <person name="Jin C."/>
        </authorList>
    </citation>
    <scope>NUCLEOTIDE SEQUENCE [LARGE SCALE GENOMIC DNA]</scope>
    <source>
        <strain evidence="11 12">AN110305</strain>
    </source>
</reference>
<dbReference type="CDD" id="cd14014">
    <property type="entry name" value="STKc_PknB_like"/>
    <property type="match status" value="1"/>
</dbReference>
<name>A0A5B2WUL0_9PSEU</name>
<sequence>MTDCGQPGCGGRIEDGFCTVCGIAPPAGGSGATPARAASSLSVSVSSRSTRTGSTRSSRSSRSSRRGRLGAGLVEVPPVPYRDPATAVMANPEVVERKRYCSSCNEPVGRGKDGQPGRTEGFCRKCGTGFSFSPKLVAGDLVAGQYEVLGCLAHGGLGWIYLARDHNVNDRWVVLKGLLDTGDDDAMAAAIAERQFLAQVEHPNIVRIYNFVQHPDPRTGGQVDYIVMEYVGGQSLKELRAAEGPDGKLAPLPLGQAIAYALEVLPALGYLHSLDLLYCDFKPDNVIQSEEQLKLIDLGAVRRIDDEDSASYKTDGYCAPELEDDGPSVGSDLYTVARTLAVLTFNFDYTGVHRASLPDAADEPVLARNPSFHQLLRRATDRDPNRRFGSAQEMVEQLTGVLREVLAAEDGQPRPGLSPLFSQERRVFGADTGDWPAAPRPGEVAAALPVHQVDTDDPAAGFLATSAAGRPAEVIAALTASGLSTVEVSLRLARAQIENGDQEGAAASLRALSAEDPDDWRVSWYLGFDALACGDAGRARAAFGTVYQLLPGEAAPKLALAATEECAGNLADAARHYEVVWRTDHAHVSAAFGLARVRLGRRDLAGAVAALESVPASSSHYVAARVAAVLARVRDRTAGELTVADLSSAGQQLAELDLDAAQREWVTVDVLTAAQSWVQANQSAPPPQERVLGCALTDRAVRRGLERACRALARLSDSRAERIRLIDLANSVRPVTLV</sequence>
<evidence type="ECO:0000256" key="9">
    <source>
        <dbReference type="SAM" id="MobiDB-lite"/>
    </source>
</evidence>
<dbReference type="Pfam" id="PF16919">
    <property type="entry name" value="PknG_rubred"/>
    <property type="match status" value="1"/>
</dbReference>
<keyword evidence="12" id="KW-1185">Reference proteome</keyword>
<dbReference type="InterPro" id="IPR011009">
    <property type="entry name" value="Kinase-like_dom_sf"/>
</dbReference>
<evidence type="ECO:0000259" key="10">
    <source>
        <dbReference type="PROSITE" id="PS50011"/>
    </source>
</evidence>
<gene>
    <name evidence="11" type="ORF">F0L68_28755</name>
</gene>
<evidence type="ECO:0000256" key="2">
    <source>
        <dbReference type="ARBA" id="ARBA00022527"/>
    </source>
</evidence>
<evidence type="ECO:0000313" key="11">
    <source>
        <dbReference type="EMBL" id="KAA2255215.1"/>
    </source>
</evidence>
<dbReference type="InterPro" id="IPR000719">
    <property type="entry name" value="Prot_kinase_dom"/>
</dbReference>
<dbReference type="GO" id="GO:0004674">
    <property type="term" value="F:protein serine/threonine kinase activity"/>
    <property type="evidence" value="ECO:0007669"/>
    <property type="project" value="UniProtKB-KW"/>
</dbReference>
<dbReference type="FunFam" id="3.30.200.20:FF:000205">
    <property type="entry name" value="Serine/threonine protein kinase"/>
    <property type="match status" value="1"/>
</dbReference>
<evidence type="ECO:0000256" key="7">
    <source>
        <dbReference type="ARBA" id="ARBA00047899"/>
    </source>
</evidence>
<dbReference type="OrthoDB" id="137117at2"/>
<dbReference type="FunFam" id="1.10.510.10:FF:000306">
    <property type="entry name" value="Serine/threonine protein kinase"/>
    <property type="match status" value="1"/>
</dbReference>
<evidence type="ECO:0000256" key="5">
    <source>
        <dbReference type="ARBA" id="ARBA00022777"/>
    </source>
</evidence>
<dbReference type="AlphaFoldDB" id="A0A5B2WUL0"/>
<evidence type="ECO:0000256" key="4">
    <source>
        <dbReference type="ARBA" id="ARBA00022741"/>
    </source>
</evidence>
<proteinExistence type="predicted"/>
<dbReference type="Gene3D" id="3.30.200.20">
    <property type="entry name" value="Phosphorylase Kinase, domain 1"/>
    <property type="match status" value="1"/>
</dbReference>
<keyword evidence="4" id="KW-0547">Nucleotide-binding</keyword>
<feature type="region of interest" description="Disordered" evidence="9">
    <location>
        <begin position="41"/>
        <end position="76"/>
    </location>
</feature>
<dbReference type="EMBL" id="VUOB01000058">
    <property type="protein sequence ID" value="KAA2255215.1"/>
    <property type="molecule type" value="Genomic_DNA"/>
</dbReference>
<evidence type="ECO:0000256" key="1">
    <source>
        <dbReference type="ARBA" id="ARBA00012513"/>
    </source>
</evidence>
<dbReference type="PANTHER" id="PTHR24363">
    <property type="entry name" value="SERINE/THREONINE PROTEIN KINASE"/>
    <property type="match status" value="1"/>
</dbReference>
<dbReference type="PANTHER" id="PTHR24363:SF0">
    <property type="entry name" value="SERINE_THREONINE KINASE LIKE DOMAIN CONTAINING 1"/>
    <property type="match status" value="1"/>
</dbReference>
<keyword evidence="5 11" id="KW-0418">Kinase</keyword>
<keyword evidence="6" id="KW-0067">ATP-binding</keyword>
<dbReference type="Gene3D" id="1.10.510.10">
    <property type="entry name" value="Transferase(Phosphotransferase) domain 1"/>
    <property type="match status" value="1"/>
</dbReference>
<organism evidence="11 12">
    <name type="scientific">Solihabitans fulvus</name>
    <dbReference type="NCBI Taxonomy" id="1892852"/>
    <lineage>
        <taxon>Bacteria</taxon>
        <taxon>Bacillati</taxon>
        <taxon>Actinomycetota</taxon>
        <taxon>Actinomycetes</taxon>
        <taxon>Pseudonocardiales</taxon>
        <taxon>Pseudonocardiaceae</taxon>
        <taxon>Solihabitans</taxon>
    </lineage>
</organism>
<keyword evidence="2" id="KW-0723">Serine/threonine-protein kinase</keyword>
<evidence type="ECO:0000313" key="12">
    <source>
        <dbReference type="Proteomes" id="UP000323454"/>
    </source>
</evidence>
<dbReference type="SUPFAM" id="SSF56112">
    <property type="entry name" value="Protein kinase-like (PK-like)"/>
    <property type="match status" value="1"/>
</dbReference>
<accession>A0A5B2WUL0</accession>
<dbReference type="GO" id="GO:0005524">
    <property type="term" value="F:ATP binding"/>
    <property type="evidence" value="ECO:0007669"/>
    <property type="project" value="UniProtKB-KW"/>
</dbReference>
<dbReference type="Proteomes" id="UP000323454">
    <property type="component" value="Unassembled WGS sequence"/>
</dbReference>
<evidence type="ECO:0000256" key="8">
    <source>
        <dbReference type="ARBA" id="ARBA00048679"/>
    </source>
</evidence>
<dbReference type="SUPFAM" id="SSF48452">
    <property type="entry name" value="TPR-like"/>
    <property type="match status" value="1"/>
</dbReference>
<dbReference type="InterPro" id="IPR031634">
    <property type="entry name" value="PknG_rubred"/>
</dbReference>
<comment type="caution">
    <text evidence="11">The sequence shown here is derived from an EMBL/GenBank/DDBJ whole genome shotgun (WGS) entry which is preliminary data.</text>
</comment>
<dbReference type="Gene3D" id="1.25.40.10">
    <property type="entry name" value="Tetratricopeptide repeat domain"/>
    <property type="match status" value="1"/>
</dbReference>
<dbReference type="Pfam" id="PF00069">
    <property type="entry name" value="Pkinase"/>
    <property type="match status" value="1"/>
</dbReference>
<dbReference type="Pfam" id="PF16918">
    <property type="entry name" value="PknG_TPR"/>
    <property type="match status" value="1"/>
</dbReference>
<reference evidence="11 12" key="1">
    <citation type="submission" date="2019-09" db="EMBL/GenBank/DDBJ databases">
        <title>Goodfellowia gen. nov., a new genus of the Pseudonocardineae related to Actinoalloteichus, containing Goodfellowia coeruleoviolacea gen. nov., comb. nov. gen. nov., comb. nov.</title>
        <authorList>
            <person name="Labeda D."/>
        </authorList>
    </citation>
    <scope>NUCLEOTIDE SEQUENCE [LARGE SCALE GENOMIC DNA]</scope>
    <source>
        <strain evidence="11 12">AN110305</strain>
    </source>
</reference>
<comment type="catalytic activity">
    <reaction evidence="7">
        <text>L-threonyl-[protein] + ATP = O-phospho-L-threonyl-[protein] + ADP + H(+)</text>
        <dbReference type="Rhea" id="RHEA:46608"/>
        <dbReference type="Rhea" id="RHEA-COMP:11060"/>
        <dbReference type="Rhea" id="RHEA-COMP:11605"/>
        <dbReference type="ChEBI" id="CHEBI:15378"/>
        <dbReference type="ChEBI" id="CHEBI:30013"/>
        <dbReference type="ChEBI" id="CHEBI:30616"/>
        <dbReference type="ChEBI" id="CHEBI:61977"/>
        <dbReference type="ChEBI" id="CHEBI:456216"/>
        <dbReference type="EC" id="2.7.11.1"/>
    </reaction>
</comment>
<comment type="catalytic activity">
    <reaction evidence="8">
        <text>L-seryl-[protein] + ATP = O-phospho-L-seryl-[protein] + ADP + H(+)</text>
        <dbReference type="Rhea" id="RHEA:17989"/>
        <dbReference type="Rhea" id="RHEA-COMP:9863"/>
        <dbReference type="Rhea" id="RHEA-COMP:11604"/>
        <dbReference type="ChEBI" id="CHEBI:15378"/>
        <dbReference type="ChEBI" id="CHEBI:29999"/>
        <dbReference type="ChEBI" id="CHEBI:30616"/>
        <dbReference type="ChEBI" id="CHEBI:83421"/>
        <dbReference type="ChEBI" id="CHEBI:456216"/>
        <dbReference type="EC" id="2.7.11.1"/>
    </reaction>
</comment>
<feature type="compositionally biased region" description="Low complexity" evidence="9">
    <location>
        <begin position="41"/>
        <end position="61"/>
    </location>
</feature>
<evidence type="ECO:0000256" key="6">
    <source>
        <dbReference type="ARBA" id="ARBA00022840"/>
    </source>
</evidence>
<dbReference type="InterPro" id="IPR011990">
    <property type="entry name" value="TPR-like_helical_dom_sf"/>
</dbReference>
<keyword evidence="3" id="KW-0808">Transferase</keyword>
<dbReference type="RefSeq" id="WP_149852969.1">
    <property type="nucleotide sequence ID" value="NZ_VUOB01000058.1"/>
</dbReference>
<dbReference type="EC" id="2.7.11.1" evidence="1"/>
<protein>
    <recommendedName>
        <fullName evidence="1">non-specific serine/threonine protein kinase</fullName>
        <ecNumber evidence="1">2.7.11.1</ecNumber>
    </recommendedName>
</protein>
<feature type="domain" description="Protein kinase" evidence="10">
    <location>
        <begin position="146"/>
        <end position="428"/>
    </location>
</feature>
<dbReference type="PROSITE" id="PS50011">
    <property type="entry name" value="PROTEIN_KINASE_DOM"/>
    <property type="match status" value="1"/>
</dbReference>
<evidence type="ECO:0000256" key="3">
    <source>
        <dbReference type="ARBA" id="ARBA00022679"/>
    </source>
</evidence>